<dbReference type="Gene3D" id="3.30.700.10">
    <property type="entry name" value="Glycoprotein, Type 4 Pilin"/>
    <property type="match status" value="1"/>
</dbReference>
<gene>
    <name evidence="4" type="ORF">DES48_104164</name>
</gene>
<keyword evidence="3" id="KW-0472">Membrane</keyword>
<protein>
    <submittedName>
        <fullName evidence="4">Prepilin-type N-terminal cleavage/methylation domain-containing protein</fullName>
    </submittedName>
</protein>
<evidence type="ECO:0000256" key="1">
    <source>
        <dbReference type="ARBA" id="ARBA00004241"/>
    </source>
</evidence>
<evidence type="ECO:0000313" key="5">
    <source>
        <dbReference type="Proteomes" id="UP000252254"/>
    </source>
</evidence>
<dbReference type="STRING" id="200904.GCA_900168775_02353"/>
<sequence>MLRFQRQQTLMKEEKAMTLVEVLVSIMILSIIVVTFLTFFIQSRKTVNLSDDISDATYTAQTEVEYIYHLSETKDFDTALNDLKVNDPDGDGEVQFTKEVDGEKVEVTMSTAKDSNGNVIDDKLKNVLVKVYDQSNKLKGQMETKILWEE</sequence>
<name>A0A366EDK6_9BACI</name>
<dbReference type="NCBIfam" id="TIGR02532">
    <property type="entry name" value="IV_pilin_GFxxxE"/>
    <property type="match status" value="1"/>
</dbReference>
<dbReference type="Pfam" id="PF07963">
    <property type="entry name" value="N_methyl"/>
    <property type="match status" value="1"/>
</dbReference>
<comment type="subcellular location">
    <subcellularLocation>
        <location evidence="1">Cell surface</location>
    </subcellularLocation>
</comment>
<keyword evidence="5" id="KW-1185">Reference proteome</keyword>
<dbReference type="GO" id="GO:0030420">
    <property type="term" value="P:establishment of competence for transformation"/>
    <property type="evidence" value="ECO:0007669"/>
    <property type="project" value="UniProtKB-KW"/>
</dbReference>
<organism evidence="4 5">
    <name type="scientific">Paraliobacillus ryukyuensis</name>
    <dbReference type="NCBI Taxonomy" id="200904"/>
    <lineage>
        <taxon>Bacteria</taxon>
        <taxon>Bacillati</taxon>
        <taxon>Bacillota</taxon>
        <taxon>Bacilli</taxon>
        <taxon>Bacillales</taxon>
        <taxon>Bacillaceae</taxon>
        <taxon>Paraliobacillus</taxon>
    </lineage>
</organism>
<feature type="transmembrane region" description="Helical" evidence="3">
    <location>
        <begin position="20"/>
        <end position="41"/>
    </location>
</feature>
<reference evidence="4 5" key="1">
    <citation type="submission" date="2018-06" db="EMBL/GenBank/DDBJ databases">
        <title>Genomic Encyclopedia of Type Strains, Phase IV (KMG-IV): sequencing the most valuable type-strain genomes for metagenomic binning, comparative biology and taxonomic classification.</title>
        <authorList>
            <person name="Goeker M."/>
        </authorList>
    </citation>
    <scope>NUCLEOTIDE SEQUENCE [LARGE SCALE GENOMIC DNA]</scope>
    <source>
        <strain evidence="4 5">DSM 15140</strain>
    </source>
</reference>
<proteinExistence type="predicted"/>
<accession>A0A366EDK6</accession>
<dbReference type="EMBL" id="QNRI01000004">
    <property type="protein sequence ID" value="RBO99488.1"/>
    <property type="molecule type" value="Genomic_DNA"/>
</dbReference>
<evidence type="ECO:0000313" key="4">
    <source>
        <dbReference type="EMBL" id="RBO99488.1"/>
    </source>
</evidence>
<dbReference type="Proteomes" id="UP000252254">
    <property type="component" value="Unassembled WGS sequence"/>
</dbReference>
<evidence type="ECO:0000256" key="3">
    <source>
        <dbReference type="SAM" id="Phobius"/>
    </source>
</evidence>
<keyword evidence="3" id="KW-1133">Transmembrane helix</keyword>
<dbReference type="RefSeq" id="WP_113868414.1">
    <property type="nucleotide sequence ID" value="NZ_BAABQN010000003.1"/>
</dbReference>
<comment type="caution">
    <text evidence="4">The sequence shown here is derived from an EMBL/GenBank/DDBJ whole genome shotgun (WGS) entry which is preliminary data.</text>
</comment>
<keyword evidence="3" id="KW-0812">Transmembrane</keyword>
<dbReference type="InterPro" id="IPR012902">
    <property type="entry name" value="N_methyl_site"/>
</dbReference>
<dbReference type="GO" id="GO:0009986">
    <property type="term" value="C:cell surface"/>
    <property type="evidence" value="ECO:0007669"/>
    <property type="project" value="UniProtKB-SubCell"/>
</dbReference>
<evidence type="ECO:0000256" key="2">
    <source>
        <dbReference type="ARBA" id="ARBA00023287"/>
    </source>
</evidence>
<dbReference type="AlphaFoldDB" id="A0A366EDK6"/>
<keyword evidence="2" id="KW-0178">Competence</keyword>